<accession>A0A815C8L1</accession>
<gene>
    <name evidence="2" type="ORF">XAT740_LOCUS27799</name>
</gene>
<feature type="region of interest" description="Disordered" evidence="1">
    <location>
        <begin position="16"/>
        <end position="54"/>
    </location>
</feature>
<organism evidence="2 3">
    <name type="scientific">Adineta ricciae</name>
    <name type="common">Rotifer</name>
    <dbReference type="NCBI Taxonomy" id="249248"/>
    <lineage>
        <taxon>Eukaryota</taxon>
        <taxon>Metazoa</taxon>
        <taxon>Spiralia</taxon>
        <taxon>Gnathifera</taxon>
        <taxon>Rotifera</taxon>
        <taxon>Eurotatoria</taxon>
        <taxon>Bdelloidea</taxon>
        <taxon>Adinetida</taxon>
        <taxon>Adinetidae</taxon>
        <taxon>Adineta</taxon>
    </lineage>
</organism>
<feature type="compositionally biased region" description="Polar residues" evidence="1">
    <location>
        <begin position="33"/>
        <end position="48"/>
    </location>
</feature>
<proteinExistence type="predicted"/>
<reference evidence="2" key="1">
    <citation type="submission" date="2021-02" db="EMBL/GenBank/DDBJ databases">
        <authorList>
            <person name="Nowell W R."/>
        </authorList>
    </citation>
    <scope>NUCLEOTIDE SEQUENCE</scope>
</reference>
<evidence type="ECO:0000256" key="1">
    <source>
        <dbReference type="SAM" id="MobiDB-lite"/>
    </source>
</evidence>
<sequence length="251" mass="29558">MSAPYYYYPSSTNICGNRDRGRKPRYDTRNKDIGQSSTYITPNTQNQYRRPLSPVSVGDVCNRVSKVSFETHQNTHNFRTRNRSAEPRHSDKPHEHRPPSANAVRSVVPERSQQDQIPICFRPDSGGTKGQSITLYTNHFKCNLPENLAINQYTVHVNVFKRGKWCNANKRQHNRFEIVQRILEREADNLPFVWYDDGNFLYSRELLLDKAKTYEITIKNQLYQLDIKEMSDRVTVEHMWQYVRSKTPCKR</sequence>
<name>A0A815C8L1_ADIRI</name>
<dbReference type="Proteomes" id="UP000663828">
    <property type="component" value="Unassembled WGS sequence"/>
</dbReference>
<comment type="caution">
    <text evidence="2">The sequence shown here is derived from an EMBL/GenBank/DDBJ whole genome shotgun (WGS) entry which is preliminary data.</text>
</comment>
<dbReference type="EMBL" id="CAJNOR010002340">
    <property type="protein sequence ID" value="CAF1280683.1"/>
    <property type="molecule type" value="Genomic_DNA"/>
</dbReference>
<protein>
    <submittedName>
        <fullName evidence="2">Uncharacterized protein</fullName>
    </submittedName>
</protein>
<dbReference type="AlphaFoldDB" id="A0A815C8L1"/>
<evidence type="ECO:0000313" key="3">
    <source>
        <dbReference type="Proteomes" id="UP000663828"/>
    </source>
</evidence>
<feature type="region of interest" description="Disordered" evidence="1">
    <location>
        <begin position="71"/>
        <end position="123"/>
    </location>
</feature>
<evidence type="ECO:0000313" key="2">
    <source>
        <dbReference type="EMBL" id="CAF1280683.1"/>
    </source>
</evidence>
<feature type="compositionally biased region" description="Basic and acidic residues" evidence="1">
    <location>
        <begin position="83"/>
        <end position="98"/>
    </location>
</feature>
<keyword evidence="3" id="KW-1185">Reference proteome</keyword>
<feature type="non-terminal residue" evidence="2">
    <location>
        <position position="251"/>
    </location>
</feature>